<dbReference type="PANTHER" id="PTHR14003">
    <property type="entry name" value="TRANSCRIPTIONAL REPRESSOR PROTEIN YY"/>
    <property type="match status" value="1"/>
</dbReference>
<dbReference type="InParanoid" id="Q757T9"/>
<accession>Q757T9</accession>
<dbReference type="OMA" id="RNHMYIH"/>
<dbReference type="GO" id="GO:0008270">
    <property type="term" value="F:zinc ion binding"/>
    <property type="evidence" value="ECO:0007669"/>
    <property type="project" value="UniProtKB-KW"/>
</dbReference>
<keyword evidence="1" id="KW-0479">Metal-binding</keyword>
<dbReference type="InterPro" id="IPR013087">
    <property type="entry name" value="Znf_C2H2_type"/>
</dbReference>
<dbReference type="EMBL" id="AE016818">
    <property type="protein sequence ID" value="AAS52608.1"/>
    <property type="molecule type" value="Genomic_DNA"/>
</dbReference>
<dbReference type="OrthoDB" id="6077919at2759"/>
<reference evidence="8 9" key="1">
    <citation type="journal article" date="2004" name="Science">
        <title>The Ashbya gossypii genome as a tool for mapping the ancient Saccharomyces cerevisiae genome.</title>
        <authorList>
            <person name="Dietrich F.S."/>
            <person name="Voegeli S."/>
            <person name="Brachat S."/>
            <person name="Lerch A."/>
            <person name="Gates K."/>
            <person name="Steiner S."/>
            <person name="Mohr C."/>
            <person name="Pohlmann R."/>
            <person name="Luedi P."/>
            <person name="Choi S."/>
            <person name="Wing R.A."/>
            <person name="Flavier A."/>
            <person name="Gaffney T.D."/>
            <person name="Philippsen P."/>
        </authorList>
    </citation>
    <scope>NUCLEOTIDE SEQUENCE [LARGE SCALE GENOMIC DNA]</scope>
    <source>
        <strain evidence="9">ATCC 10895 / CBS 109.51 / FGSC 9923 / NRRL Y-1056</strain>
    </source>
</reference>
<dbReference type="SMART" id="SM00355">
    <property type="entry name" value="ZnF_C2H2"/>
    <property type="match status" value="2"/>
</dbReference>
<keyword evidence="9" id="KW-1185">Reference proteome</keyword>
<dbReference type="GeneID" id="4620975"/>
<dbReference type="HOGENOM" id="CLU_826327_0_0_1"/>
<feature type="domain" description="C2H2-type" evidence="7">
    <location>
        <begin position="302"/>
        <end position="331"/>
    </location>
</feature>
<feature type="region of interest" description="Disordered" evidence="6">
    <location>
        <begin position="177"/>
        <end position="217"/>
    </location>
</feature>
<dbReference type="PANTHER" id="PTHR14003:SF19">
    <property type="entry name" value="YY2 TRANSCRIPTION FACTOR"/>
    <property type="match status" value="1"/>
</dbReference>
<dbReference type="Pfam" id="PF00096">
    <property type="entry name" value="zf-C2H2"/>
    <property type="match status" value="2"/>
</dbReference>
<keyword evidence="3 5" id="KW-0863">Zinc-finger</keyword>
<evidence type="ECO:0000256" key="1">
    <source>
        <dbReference type="ARBA" id="ARBA00022723"/>
    </source>
</evidence>
<dbReference type="eggNOG" id="KOG1721">
    <property type="taxonomic scope" value="Eukaryota"/>
</dbReference>
<keyword evidence="4" id="KW-0862">Zinc</keyword>
<evidence type="ECO:0000313" key="8">
    <source>
        <dbReference type="EMBL" id="AAS52608.1"/>
    </source>
</evidence>
<evidence type="ECO:0000313" key="9">
    <source>
        <dbReference type="Proteomes" id="UP000000591"/>
    </source>
</evidence>
<gene>
    <name evidence="8" type="ORF">AGOS_AEL077W</name>
</gene>
<keyword evidence="2" id="KW-0677">Repeat</keyword>
<evidence type="ECO:0000256" key="6">
    <source>
        <dbReference type="SAM" id="MobiDB-lite"/>
    </source>
</evidence>
<evidence type="ECO:0000256" key="4">
    <source>
        <dbReference type="ARBA" id="ARBA00022833"/>
    </source>
</evidence>
<dbReference type="InterPro" id="IPR036236">
    <property type="entry name" value="Znf_C2H2_sf"/>
</dbReference>
<dbReference type="Gene3D" id="3.30.160.60">
    <property type="entry name" value="Classic Zinc Finger"/>
    <property type="match status" value="2"/>
</dbReference>
<dbReference type="Proteomes" id="UP000000591">
    <property type="component" value="Chromosome V"/>
</dbReference>
<feature type="domain" description="C2H2-type" evidence="7">
    <location>
        <begin position="274"/>
        <end position="301"/>
    </location>
</feature>
<dbReference type="PROSITE" id="PS50157">
    <property type="entry name" value="ZINC_FINGER_C2H2_2"/>
    <property type="match status" value="2"/>
</dbReference>
<reference evidence="9" key="2">
    <citation type="journal article" date="2013" name="G3 (Bethesda)">
        <title>Genomes of Ashbya fungi isolated from insects reveal four mating-type loci, numerous translocations, lack of transposons, and distinct gene duplications.</title>
        <authorList>
            <person name="Dietrich F.S."/>
            <person name="Voegeli S."/>
            <person name="Kuo S."/>
            <person name="Philippsen P."/>
        </authorList>
    </citation>
    <scope>GENOME REANNOTATION</scope>
    <source>
        <strain evidence="9">ATCC 10895 / CBS 109.51 / FGSC 9923 / NRRL Y-1056</strain>
    </source>
</reference>
<organism evidence="8 9">
    <name type="scientific">Eremothecium gossypii (strain ATCC 10895 / CBS 109.51 / FGSC 9923 / NRRL Y-1056)</name>
    <name type="common">Yeast</name>
    <name type="synonym">Ashbya gossypii</name>
    <dbReference type="NCBI Taxonomy" id="284811"/>
    <lineage>
        <taxon>Eukaryota</taxon>
        <taxon>Fungi</taxon>
        <taxon>Dikarya</taxon>
        <taxon>Ascomycota</taxon>
        <taxon>Saccharomycotina</taxon>
        <taxon>Saccharomycetes</taxon>
        <taxon>Saccharomycetales</taxon>
        <taxon>Saccharomycetaceae</taxon>
        <taxon>Eremothecium</taxon>
    </lineage>
</organism>
<evidence type="ECO:0000256" key="5">
    <source>
        <dbReference type="PROSITE-ProRule" id="PRU00042"/>
    </source>
</evidence>
<dbReference type="PROSITE" id="PS00028">
    <property type="entry name" value="ZINC_FINGER_C2H2_1"/>
    <property type="match status" value="2"/>
</dbReference>
<dbReference type="GO" id="GO:0006357">
    <property type="term" value="P:regulation of transcription by RNA polymerase II"/>
    <property type="evidence" value="ECO:0007669"/>
    <property type="project" value="UniProtKB-ARBA"/>
</dbReference>
<evidence type="ECO:0000256" key="2">
    <source>
        <dbReference type="ARBA" id="ARBA00022737"/>
    </source>
</evidence>
<name>Q757T9_EREGS</name>
<evidence type="ECO:0000259" key="7">
    <source>
        <dbReference type="PROSITE" id="PS50157"/>
    </source>
</evidence>
<dbReference type="AlphaFoldDB" id="Q757T9"/>
<dbReference type="SUPFAM" id="SSF57667">
    <property type="entry name" value="beta-beta-alpha zinc fingers"/>
    <property type="match status" value="1"/>
</dbReference>
<protein>
    <submittedName>
        <fullName evidence="8">AEL077Wp</fullName>
    </submittedName>
</protein>
<proteinExistence type="predicted"/>
<evidence type="ECO:0000256" key="3">
    <source>
        <dbReference type="ARBA" id="ARBA00022771"/>
    </source>
</evidence>
<dbReference type="KEGG" id="ago:AGOS_AEL077W"/>
<sequence length="336" mass="37896">MIFPIRYLYVSLAQFSAHENRALVALGYLQEEHTLGVEPQIVMFHEPVSHPRSDYAFSDSVKLLPCMSSHTQGRHCQWYHQQQGPHMQGVYHGRSIRRLLDHITDLKYMLLDSMQNGMDVEEHCFVREQLMHLIQIVPHVHLSPTPNRMQLQVVEEHKGLERLAPAVQVQLPSIRSLIPGNEGTESVPQAPVTPEDISPSTSVTHAQHAHGDNVPRGEGFQFRAHVPPPPFSAAMSASSAKADTASTAIATSAAVYADIEQLSSADKRQKGVRNQCPVCGKVCHRPSSLRNHMYIHTGRRPFLCEWPGCEKRFNVKSNMVRHYRLHQLQRGKEGQV</sequence>
<dbReference type="RefSeq" id="NP_984784.1">
    <property type="nucleotide sequence ID" value="NM_210138.1"/>
</dbReference>